<dbReference type="SUPFAM" id="SSF48350">
    <property type="entry name" value="GTPase activation domain, GAP"/>
    <property type="match status" value="1"/>
</dbReference>
<reference evidence="4 5" key="1">
    <citation type="submission" date="2016-03" db="EMBL/GenBank/DDBJ databases">
        <title>Whole genome sequencing of Grifola frondosa 9006-11.</title>
        <authorList>
            <person name="Min B."/>
            <person name="Park H."/>
            <person name="Kim J.-G."/>
            <person name="Cho H."/>
            <person name="Oh Y.-L."/>
            <person name="Kong W.-S."/>
            <person name="Choi I.-G."/>
        </authorList>
    </citation>
    <scope>NUCLEOTIDE SEQUENCE [LARGE SCALE GENOMIC DNA]</scope>
    <source>
        <strain evidence="4 5">9006-11</strain>
    </source>
</reference>
<gene>
    <name evidence="4" type="primary">rga2</name>
    <name evidence="4" type="ORF">A0H81_13533</name>
</gene>
<organism evidence="4 5">
    <name type="scientific">Grifola frondosa</name>
    <name type="common">Maitake</name>
    <name type="synonym">Polyporus frondosus</name>
    <dbReference type="NCBI Taxonomy" id="5627"/>
    <lineage>
        <taxon>Eukaryota</taxon>
        <taxon>Fungi</taxon>
        <taxon>Dikarya</taxon>
        <taxon>Basidiomycota</taxon>
        <taxon>Agaricomycotina</taxon>
        <taxon>Agaricomycetes</taxon>
        <taxon>Polyporales</taxon>
        <taxon>Grifolaceae</taxon>
        <taxon>Grifola</taxon>
    </lineage>
</organism>
<evidence type="ECO:0000313" key="5">
    <source>
        <dbReference type="Proteomes" id="UP000092993"/>
    </source>
</evidence>
<dbReference type="Proteomes" id="UP000092993">
    <property type="component" value="Unassembled WGS sequence"/>
</dbReference>
<keyword evidence="1" id="KW-0343">GTPase activation</keyword>
<proteinExistence type="predicted"/>
<name>A0A1C7LUJ8_GRIFR</name>
<dbReference type="PANTHER" id="PTHR23176">
    <property type="entry name" value="RHO/RAC/CDC GTPASE-ACTIVATING PROTEIN"/>
    <property type="match status" value="1"/>
</dbReference>
<feature type="domain" description="Rho-GAP" evidence="3">
    <location>
        <begin position="165"/>
        <end position="299"/>
    </location>
</feature>
<dbReference type="SMART" id="SM00324">
    <property type="entry name" value="RhoGAP"/>
    <property type="match status" value="1"/>
</dbReference>
<comment type="caution">
    <text evidence="4">The sequence shown here is derived from an EMBL/GenBank/DDBJ whole genome shotgun (WGS) entry which is preliminary data.</text>
</comment>
<evidence type="ECO:0000256" key="1">
    <source>
        <dbReference type="ARBA" id="ARBA00022468"/>
    </source>
</evidence>
<dbReference type="AlphaFoldDB" id="A0A1C7LUJ8"/>
<accession>A0A1C7LUJ8</accession>
<dbReference type="InterPro" id="IPR000198">
    <property type="entry name" value="RhoGAP_dom"/>
</dbReference>
<dbReference type="STRING" id="5627.A0A1C7LUJ8"/>
<dbReference type="PANTHER" id="PTHR23176:SF129">
    <property type="entry name" value="RHO GTPASE ACTIVATING PROTEIN AT 16F, ISOFORM E-RELATED"/>
    <property type="match status" value="1"/>
</dbReference>
<feature type="region of interest" description="Disordered" evidence="2">
    <location>
        <begin position="24"/>
        <end position="133"/>
    </location>
</feature>
<dbReference type="GO" id="GO:0005737">
    <property type="term" value="C:cytoplasm"/>
    <property type="evidence" value="ECO:0007669"/>
    <property type="project" value="TreeGrafter"/>
</dbReference>
<dbReference type="InterPro" id="IPR008936">
    <property type="entry name" value="Rho_GTPase_activation_prot"/>
</dbReference>
<dbReference type="PROSITE" id="PS50238">
    <property type="entry name" value="RHOGAP"/>
    <property type="match status" value="1"/>
</dbReference>
<evidence type="ECO:0000313" key="4">
    <source>
        <dbReference type="EMBL" id="OBZ66514.1"/>
    </source>
</evidence>
<dbReference type="OrthoDB" id="185175at2759"/>
<dbReference type="GO" id="GO:0005096">
    <property type="term" value="F:GTPase activator activity"/>
    <property type="evidence" value="ECO:0007669"/>
    <property type="project" value="UniProtKB-KW"/>
</dbReference>
<dbReference type="InterPro" id="IPR050729">
    <property type="entry name" value="Rho-GAP"/>
</dbReference>
<dbReference type="Pfam" id="PF00620">
    <property type="entry name" value="RhoGAP"/>
    <property type="match status" value="1"/>
</dbReference>
<dbReference type="Gene3D" id="1.10.555.10">
    <property type="entry name" value="Rho GTPase activation protein"/>
    <property type="match status" value="1"/>
</dbReference>
<sequence length="299" mass="32669">MEGSTSSSPAKSVLAPSLIDTSITADAPLSSSLPVSSPLGEDVDVMVTRASNTRSPEQQRRNKRRMSVKPPSIPERPSSPEKDPGPNTPRVDSHGKVKISAPMNGTLIPAGYKFGGKDAPPEPAPSTNDRREKAKSRTFWNFGRQHDKANAMPVPAFTPRAVFGVSLEESLDVAQIASLPSIVFRCIQYLEAKNAEQEEGIYRLSGSSAVIKSLKDRFNVEGDLDLLASDEYWDPHAIAGLLKTFLRELPASILTRDLHLRFLSVIDFVDPQERIKELSRLIASLPLPTTASFARSRPT</sequence>
<feature type="compositionally biased region" description="Low complexity" evidence="2">
    <location>
        <begin position="28"/>
        <end position="39"/>
    </location>
</feature>
<keyword evidence="5" id="KW-1185">Reference proteome</keyword>
<protein>
    <submittedName>
        <fullName evidence="4">Putative Rho-type GTPase-activating protein 2</fullName>
    </submittedName>
</protein>
<dbReference type="GO" id="GO:0007165">
    <property type="term" value="P:signal transduction"/>
    <property type="evidence" value="ECO:0007669"/>
    <property type="project" value="InterPro"/>
</dbReference>
<evidence type="ECO:0000259" key="3">
    <source>
        <dbReference type="PROSITE" id="PS50238"/>
    </source>
</evidence>
<evidence type="ECO:0000256" key="2">
    <source>
        <dbReference type="SAM" id="MobiDB-lite"/>
    </source>
</evidence>
<dbReference type="EMBL" id="LUGG01000031">
    <property type="protein sequence ID" value="OBZ66514.1"/>
    <property type="molecule type" value="Genomic_DNA"/>
</dbReference>